<dbReference type="EMBL" id="MHQJ01000023">
    <property type="protein sequence ID" value="OHA01151.1"/>
    <property type="molecule type" value="Genomic_DNA"/>
</dbReference>
<organism evidence="4 5">
    <name type="scientific">Candidatus Sungbacteria bacterium RIFCSPHIGHO2_02_FULL_49_12</name>
    <dbReference type="NCBI Taxonomy" id="1802271"/>
    <lineage>
        <taxon>Bacteria</taxon>
        <taxon>Candidatus Sungiibacteriota</taxon>
    </lineage>
</organism>
<gene>
    <name evidence="4" type="ORF">A3C11_03305</name>
</gene>
<dbReference type="SUPFAM" id="SSF54631">
    <property type="entry name" value="CBS-domain pair"/>
    <property type="match status" value="1"/>
</dbReference>
<keyword evidence="1 2" id="KW-0129">CBS domain</keyword>
<evidence type="ECO:0000256" key="1">
    <source>
        <dbReference type="ARBA" id="ARBA00023122"/>
    </source>
</evidence>
<dbReference type="Gene3D" id="3.10.580.10">
    <property type="entry name" value="CBS-domain"/>
    <property type="match status" value="1"/>
</dbReference>
<protein>
    <recommendedName>
        <fullName evidence="3">CBS domain-containing protein</fullName>
    </recommendedName>
</protein>
<evidence type="ECO:0000313" key="5">
    <source>
        <dbReference type="Proteomes" id="UP000177362"/>
    </source>
</evidence>
<evidence type="ECO:0000256" key="2">
    <source>
        <dbReference type="PROSITE-ProRule" id="PRU00703"/>
    </source>
</evidence>
<dbReference type="PANTHER" id="PTHR43080:SF2">
    <property type="entry name" value="CBS DOMAIN-CONTAINING PROTEIN"/>
    <property type="match status" value="1"/>
</dbReference>
<reference evidence="4 5" key="1">
    <citation type="journal article" date="2016" name="Nat. Commun.">
        <title>Thousands of microbial genomes shed light on interconnected biogeochemical processes in an aquifer system.</title>
        <authorList>
            <person name="Anantharaman K."/>
            <person name="Brown C.T."/>
            <person name="Hug L.A."/>
            <person name="Sharon I."/>
            <person name="Castelle C.J."/>
            <person name="Probst A.J."/>
            <person name="Thomas B.C."/>
            <person name="Singh A."/>
            <person name="Wilkins M.J."/>
            <person name="Karaoz U."/>
            <person name="Brodie E.L."/>
            <person name="Williams K.H."/>
            <person name="Hubbard S.S."/>
            <person name="Banfield J.F."/>
        </authorList>
    </citation>
    <scope>NUCLEOTIDE SEQUENCE [LARGE SCALE GENOMIC DNA]</scope>
</reference>
<evidence type="ECO:0000313" key="4">
    <source>
        <dbReference type="EMBL" id="OHA01151.1"/>
    </source>
</evidence>
<dbReference type="InterPro" id="IPR046342">
    <property type="entry name" value="CBS_dom_sf"/>
</dbReference>
<feature type="domain" description="CBS" evidence="3">
    <location>
        <begin position="104"/>
        <end position="161"/>
    </location>
</feature>
<comment type="caution">
    <text evidence="4">The sequence shown here is derived from an EMBL/GenBank/DDBJ whole genome shotgun (WGS) entry which is preliminary data.</text>
</comment>
<dbReference type="InterPro" id="IPR000644">
    <property type="entry name" value="CBS_dom"/>
</dbReference>
<dbReference type="STRING" id="1802271.A3C11_03305"/>
<dbReference type="AlphaFoldDB" id="A0A1G2KRQ0"/>
<dbReference type="PROSITE" id="PS51371">
    <property type="entry name" value="CBS"/>
    <property type="match status" value="2"/>
</dbReference>
<dbReference type="Pfam" id="PF00571">
    <property type="entry name" value="CBS"/>
    <property type="match status" value="2"/>
</dbReference>
<sequence length="161" mass="17885">MGQEKDIGVCDIMTEKFVSISPDASIADAAKLLEKHQFDGVPVVEGAGTLAGILTEYDLISHSSAIHLPTLQIVLKNLSAFKEDRSKFAEETKEISKLRVRDVMNKEPLTLPDTATYKDVIAAFRRHHRVNPIPVMSKDQKVVGVVSRCDILKPYRLLGEE</sequence>
<feature type="domain" description="CBS" evidence="3">
    <location>
        <begin position="13"/>
        <end position="70"/>
    </location>
</feature>
<dbReference type="PANTHER" id="PTHR43080">
    <property type="entry name" value="CBS DOMAIN-CONTAINING PROTEIN CBSX3, MITOCHONDRIAL"/>
    <property type="match status" value="1"/>
</dbReference>
<accession>A0A1G2KRQ0</accession>
<name>A0A1G2KRQ0_9BACT</name>
<proteinExistence type="predicted"/>
<dbReference type="Proteomes" id="UP000177362">
    <property type="component" value="Unassembled WGS sequence"/>
</dbReference>
<dbReference type="SMART" id="SM00116">
    <property type="entry name" value="CBS"/>
    <property type="match status" value="2"/>
</dbReference>
<dbReference type="InterPro" id="IPR051257">
    <property type="entry name" value="Diverse_CBS-Domain"/>
</dbReference>
<evidence type="ECO:0000259" key="3">
    <source>
        <dbReference type="PROSITE" id="PS51371"/>
    </source>
</evidence>